<dbReference type="EMBL" id="JAMKFB020000004">
    <property type="protein sequence ID" value="KAL0196367.1"/>
    <property type="molecule type" value="Genomic_DNA"/>
</dbReference>
<evidence type="ECO:0000256" key="1">
    <source>
        <dbReference type="SAM" id="MobiDB-lite"/>
    </source>
</evidence>
<feature type="compositionally biased region" description="Low complexity" evidence="1">
    <location>
        <begin position="19"/>
        <end position="33"/>
    </location>
</feature>
<feature type="region of interest" description="Disordered" evidence="1">
    <location>
        <begin position="1"/>
        <end position="65"/>
    </location>
</feature>
<keyword evidence="3" id="KW-1185">Reference proteome</keyword>
<proteinExistence type="predicted"/>
<name>A0ABD0RCW7_CIRMR</name>
<reference evidence="2 3" key="1">
    <citation type="submission" date="2024-05" db="EMBL/GenBank/DDBJ databases">
        <title>Genome sequencing and assembly of Indian major carp, Cirrhinus mrigala (Hamilton, 1822).</title>
        <authorList>
            <person name="Mohindra V."/>
            <person name="Chowdhury L.M."/>
            <person name="Lal K."/>
            <person name="Jena J.K."/>
        </authorList>
    </citation>
    <scope>NUCLEOTIDE SEQUENCE [LARGE SCALE GENOMIC DNA]</scope>
    <source>
        <strain evidence="2">CM1030</strain>
        <tissue evidence="2">Blood</tissue>
    </source>
</reference>
<comment type="caution">
    <text evidence="2">The sequence shown here is derived from an EMBL/GenBank/DDBJ whole genome shotgun (WGS) entry which is preliminary data.</text>
</comment>
<feature type="non-terminal residue" evidence="2">
    <location>
        <position position="65"/>
    </location>
</feature>
<gene>
    <name evidence="2" type="ORF">M9458_009939</name>
</gene>
<protein>
    <submittedName>
        <fullName evidence="2">Uncharacterized protein</fullName>
    </submittedName>
</protein>
<accession>A0ABD0RCW7</accession>
<evidence type="ECO:0000313" key="2">
    <source>
        <dbReference type="EMBL" id="KAL0196367.1"/>
    </source>
</evidence>
<organism evidence="2 3">
    <name type="scientific">Cirrhinus mrigala</name>
    <name type="common">Mrigala</name>
    <dbReference type="NCBI Taxonomy" id="683832"/>
    <lineage>
        <taxon>Eukaryota</taxon>
        <taxon>Metazoa</taxon>
        <taxon>Chordata</taxon>
        <taxon>Craniata</taxon>
        <taxon>Vertebrata</taxon>
        <taxon>Euteleostomi</taxon>
        <taxon>Actinopterygii</taxon>
        <taxon>Neopterygii</taxon>
        <taxon>Teleostei</taxon>
        <taxon>Ostariophysi</taxon>
        <taxon>Cypriniformes</taxon>
        <taxon>Cyprinidae</taxon>
        <taxon>Labeoninae</taxon>
        <taxon>Labeonini</taxon>
        <taxon>Cirrhinus</taxon>
    </lineage>
</organism>
<dbReference type="Proteomes" id="UP001529510">
    <property type="component" value="Unassembled WGS sequence"/>
</dbReference>
<dbReference type="AlphaFoldDB" id="A0ABD0RCW7"/>
<evidence type="ECO:0000313" key="3">
    <source>
        <dbReference type="Proteomes" id="UP001529510"/>
    </source>
</evidence>
<feature type="compositionally biased region" description="Low complexity" evidence="1">
    <location>
        <begin position="48"/>
        <end position="58"/>
    </location>
</feature>
<sequence length="65" mass="7157">MSHSPERMSSYRRHFESGLSSSSTLQVRVSSPSPTRGAARHRSASYTRSGGRRALSGSRKSRMTT</sequence>